<evidence type="ECO:0000256" key="1">
    <source>
        <dbReference type="ARBA" id="ARBA00004141"/>
    </source>
</evidence>
<comment type="caution">
    <text evidence="6">The sequence shown here is derived from an EMBL/GenBank/DDBJ whole genome shotgun (WGS) entry which is preliminary data.</text>
</comment>
<proteinExistence type="predicted"/>
<evidence type="ECO:0000256" key="5">
    <source>
        <dbReference type="SAM" id="Phobius"/>
    </source>
</evidence>
<protein>
    <submittedName>
        <fullName evidence="6">DoxX family membrane protein</fullName>
    </submittedName>
</protein>
<feature type="transmembrane region" description="Helical" evidence="5">
    <location>
        <begin position="119"/>
        <end position="140"/>
    </location>
</feature>
<evidence type="ECO:0000256" key="2">
    <source>
        <dbReference type="ARBA" id="ARBA00022692"/>
    </source>
</evidence>
<comment type="subcellular location">
    <subcellularLocation>
        <location evidence="1">Membrane</location>
        <topology evidence="1">Multi-pass membrane protein</topology>
    </subcellularLocation>
</comment>
<keyword evidence="2 5" id="KW-0812">Transmembrane</keyword>
<keyword evidence="7" id="KW-1185">Reference proteome</keyword>
<dbReference type="Pfam" id="PF07681">
    <property type="entry name" value="DoxX"/>
    <property type="match status" value="1"/>
</dbReference>
<evidence type="ECO:0000313" key="6">
    <source>
        <dbReference type="EMBL" id="MFC4555011.1"/>
    </source>
</evidence>
<feature type="transmembrane region" description="Helical" evidence="5">
    <location>
        <begin position="87"/>
        <end position="107"/>
    </location>
</feature>
<sequence>MRASTDRATRWLSRHSVRVLRVSLGLVFLGFGLLKFFPGASPAQGLVERTIGTLTLGLVPPTAALLLTAVMECAIGLSLVTGVWLRAGLVVMAGALVGILSPVVLFFDELIAGGVTLTAQYVLKDIVLVAGGLVVAAHALGARTVVPGTDDAAAVLLRPATPARR</sequence>
<feature type="transmembrane region" description="Helical" evidence="5">
    <location>
        <begin position="58"/>
        <end position="80"/>
    </location>
</feature>
<reference evidence="7" key="1">
    <citation type="journal article" date="2019" name="Int. J. Syst. Evol. Microbiol.">
        <title>The Global Catalogue of Microorganisms (GCM) 10K type strain sequencing project: providing services to taxonomists for standard genome sequencing and annotation.</title>
        <authorList>
            <consortium name="The Broad Institute Genomics Platform"/>
            <consortium name="The Broad Institute Genome Sequencing Center for Infectious Disease"/>
            <person name="Wu L."/>
            <person name="Ma J."/>
        </authorList>
    </citation>
    <scope>NUCLEOTIDE SEQUENCE [LARGE SCALE GENOMIC DNA]</scope>
    <source>
        <strain evidence="7">JCM 3369</strain>
    </source>
</reference>
<dbReference type="Proteomes" id="UP001595955">
    <property type="component" value="Unassembled WGS sequence"/>
</dbReference>
<dbReference type="RefSeq" id="WP_122825508.1">
    <property type="nucleotide sequence ID" value="NZ_CP033325.1"/>
</dbReference>
<evidence type="ECO:0000256" key="3">
    <source>
        <dbReference type="ARBA" id="ARBA00022989"/>
    </source>
</evidence>
<evidence type="ECO:0000256" key="4">
    <source>
        <dbReference type="ARBA" id="ARBA00023136"/>
    </source>
</evidence>
<keyword evidence="4 5" id="KW-0472">Membrane</keyword>
<dbReference type="InterPro" id="IPR032808">
    <property type="entry name" value="DoxX"/>
</dbReference>
<gene>
    <name evidence="6" type="ORF">ACFO3F_07105</name>
</gene>
<keyword evidence="3 5" id="KW-1133">Transmembrane helix</keyword>
<organism evidence="6 7">
    <name type="scientific">Georgenia faecalis</name>
    <dbReference type="NCBI Taxonomy" id="2483799"/>
    <lineage>
        <taxon>Bacteria</taxon>
        <taxon>Bacillati</taxon>
        <taxon>Actinomycetota</taxon>
        <taxon>Actinomycetes</taxon>
        <taxon>Micrococcales</taxon>
        <taxon>Bogoriellaceae</taxon>
        <taxon>Georgenia</taxon>
    </lineage>
</organism>
<accession>A0ABV9D8S5</accession>
<name>A0ABV9D8S5_9MICO</name>
<feature type="transmembrane region" description="Helical" evidence="5">
    <location>
        <begin position="20"/>
        <end position="38"/>
    </location>
</feature>
<evidence type="ECO:0000313" key="7">
    <source>
        <dbReference type="Proteomes" id="UP001595955"/>
    </source>
</evidence>
<dbReference type="EMBL" id="JBHSGF010000004">
    <property type="protein sequence ID" value="MFC4555011.1"/>
    <property type="molecule type" value="Genomic_DNA"/>
</dbReference>